<dbReference type="STRING" id="1214573.A0A0G2FG12"/>
<evidence type="ECO:0000313" key="3">
    <source>
        <dbReference type="EMBL" id="KKY33054.1"/>
    </source>
</evidence>
<dbReference type="OrthoDB" id="9979195at2759"/>
<proteinExistence type="predicted"/>
<evidence type="ECO:0000313" key="4">
    <source>
        <dbReference type="Proteomes" id="UP000034680"/>
    </source>
</evidence>
<keyword evidence="1" id="KW-0472">Membrane</keyword>
<name>A0A0G2FG12_9PEZI</name>
<evidence type="ECO:0000256" key="1">
    <source>
        <dbReference type="SAM" id="Phobius"/>
    </source>
</evidence>
<keyword evidence="4" id="KW-1185">Reference proteome</keyword>
<dbReference type="AlphaFoldDB" id="A0A0G2FG12"/>
<dbReference type="InterPro" id="IPR041411">
    <property type="entry name" value="Ldi"/>
</dbReference>
<keyword evidence="1" id="KW-1133">Transmembrane helix</keyword>
<dbReference type="Proteomes" id="UP000034680">
    <property type="component" value="Unassembled WGS sequence"/>
</dbReference>
<feature type="domain" description="Linalool dehydratase/isomerase" evidence="2">
    <location>
        <begin position="11"/>
        <end position="130"/>
    </location>
</feature>
<protein>
    <submittedName>
        <fullName evidence="3">Putative linalool dehydratase-isomerase</fullName>
    </submittedName>
</protein>
<comment type="caution">
    <text evidence="3">The sequence shown here is derived from an EMBL/GenBank/DDBJ whole genome shotgun (WGS) entry which is preliminary data.</text>
</comment>
<keyword evidence="1" id="KW-0812">Transmembrane</keyword>
<reference evidence="3 4" key="1">
    <citation type="submission" date="2015-05" db="EMBL/GenBank/DDBJ databases">
        <title>Distinctive expansion of gene families associated with plant cell wall degradation and secondary metabolism in the genomes of grapevine trunk pathogens.</title>
        <authorList>
            <person name="Lawrence D.P."/>
            <person name="Travadon R."/>
            <person name="Rolshausen P.E."/>
            <person name="Baumgartner K."/>
        </authorList>
    </citation>
    <scope>NUCLEOTIDE SEQUENCE [LARGE SCALE GENOMIC DNA]</scope>
    <source>
        <strain evidence="3">DA912</strain>
    </source>
</reference>
<dbReference type="GO" id="GO:0016853">
    <property type="term" value="F:isomerase activity"/>
    <property type="evidence" value="ECO:0007669"/>
    <property type="project" value="UniProtKB-KW"/>
</dbReference>
<evidence type="ECO:0000259" key="2">
    <source>
        <dbReference type="Pfam" id="PF18566"/>
    </source>
</evidence>
<gene>
    <name evidence="3" type="ORF">UCDDA912_g07024</name>
</gene>
<dbReference type="EMBL" id="LCUC01000266">
    <property type="protein sequence ID" value="KKY33054.1"/>
    <property type="molecule type" value="Genomic_DNA"/>
</dbReference>
<feature type="transmembrane region" description="Helical" evidence="1">
    <location>
        <begin position="12"/>
        <end position="30"/>
    </location>
</feature>
<reference evidence="3 4" key="2">
    <citation type="submission" date="2015-05" db="EMBL/GenBank/DDBJ databases">
        <authorList>
            <person name="Morales-Cruz A."/>
            <person name="Amrine K.C."/>
            <person name="Cantu D."/>
        </authorList>
    </citation>
    <scope>NUCLEOTIDE SEQUENCE [LARGE SCALE GENOMIC DNA]</scope>
    <source>
        <strain evidence="3">DA912</strain>
    </source>
</reference>
<keyword evidence="3" id="KW-0413">Isomerase</keyword>
<accession>A0A0G2FG12</accession>
<dbReference type="Pfam" id="PF18566">
    <property type="entry name" value="Ldi"/>
    <property type="match status" value="1"/>
</dbReference>
<sequence length="142" mass="16326">MMLRDVWAYWENIMYSGHLLLVVSLYGMLFDDKYDEPGALTFDWSPIFFGMGPEKFPYSRTSLQQTIVNEMEKTACVGVCCELNCVFIFCNQFPIIAIRYNDVRNGSNIVSHVLEEYQAARKAKNGGFTGPDISREENFVFC</sequence>
<organism evidence="3 4">
    <name type="scientific">Diaporthe ampelina</name>
    <dbReference type="NCBI Taxonomy" id="1214573"/>
    <lineage>
        <taxon>Eukaryota</taxon>
        <taxon>Fungi</taxon>
        <taxon>Dikarya</taxon>
        <taxon>Ascomycota</taxon>
        <taxon>Pezizomycotina</taxon>
        <taxon>Sordariomycetes</taxon>
        <taxon>Sordariomycetidae</taxon>
        <taxon>Diaporthales</taxon>
        <taxon>Diaporthaceae</taxon>
        <taxon>Diaporthe</taxon>
    </lineage>
</organism>